<dbReference type="InterPro" id="IPR044880">
    <property type="entry name" value="NCX_ion-bd_dom_sf"/>
</dbReference>
<dbReference type="EMBL" id="KZ301976">
    <property type="protein sequence ID" value="PFH53003.1"/>
    <property type="molecule type" value="Genomic_DNA"/>
</dbReference>
<feature type="transmembrane region" description="Helical" evidence="8">
    <location>
        <begin position="493"/>
        <end position="512"/>
    </location>
</feature>
<dbReference type="Gene3D" id="1.20.1420.30">
    <property type="entry name" value="NCX, central ion-binding region"/>
    <property type="match status" value="2"/>
</dbReference>
<evidence type="ECO:0000256" key="7">
    <source>
        <dbReference type="ARBA" id="ARBA00023136"/>
    </source>
</evidence>
<comment type="subcellular location">
    <subcellularLocation>
        <location evidence="1">Endomembrane system</location>
        <topology evidence="1">Multi-pass membrane protein</topology>
    </subcellularLocation>
</comment>
<dbReference type="STRING" id="703135.A0A2A9NYP0"/>
<dbReference type="GO" id="GO:0012505">
    <property type="term" value="C:endomembrane system"/>
    <property type="evidence" value="ECO:0007669"/>
    <property type="project" value="UniProtKB-SubCell"/>
</dbReference>
<dbReference type="PANTHER" id="PTHR31503">
    <property type="entry name" value="VACUOLAR CALCIUM ION TRANSPORTER"/>
    <property type="match status" value="1"/>
</dbReference>
<dbReference type="GO" id="GO:0015369">
    <property type="term" value="F:calcium:proton antiporter activity"/>
    <property type="evidence" value="ECO:0007669"/>
    <property type="project" value="UniProtKB-ARBA"/>
</dbReference>
<feature type="transmembrane region" description="Helical" evidence="8">
    <location>
        <begin position="127"/>
        <end position="144"/>
    </location>
</feature>
<keyword evidence="6" id="KW-0406">Ion transport</keyword>
<comment type="similarity">
    <text evidence="2">Belongs to the Ca(2+):cation antiporter (CaCA) (TC 2.A.19) family.</text>
</comment>
<feature type="domain" description="Sodium/calcium exchanger membrane region" evidence="9">
    <location>
        <begin position="461"/>
        <end position="601"/>
    </location>
</feature>
<feature type="domain" description="Sodium/calcium exchanger membrane region" evidence="9">
    <location>
        <begin position="138"/>
        <end position="290"/>
    </location>
</feature>
<dbReference type="InterPro" id="IPR004837">
    <property type="entry name" value="NaCa_Exmemb"/>
</dbReference>
<evidence type="ECO:0000256" key="6">
    <source>
        <dbReference type="ARBA" id="ARBA00023065"/>
    </source>
</evidence>
<sequence>MAPYNNNPNPIPEDPFLSPPFTSTLPRFSSSMQPLAARRASALSQVSLSSTTHLVERDISRNSPVEKNSSTYFPTSDSAAESQMHKHKKGFLANVFYGWRTVVFGSWLNLLLVLLPISWALSITMKSSQGVVFAFCILSLVPLVKVHDLATRDLAIRIGGSKTGLVNASMANMVEIVVALSALMKCELEVVQSALIGSILSKILLILGLCFFAGGMRFSEQGFDATATQVHSSLLCISVGAVILPGAYHFALGGVNQDSETQARNILHMSHGVSVILVFIYAGYLMFQLWSHPHLYHDNHNKKSNRLSLKLPLSMDPPAFLRGMKRDLSLPHGKKVDNVDSYEKPKEVHNDTVINLTPPRRPYLHSSSSELTLSNTDSIQEMSMRSSIRLVQNDGHGGIPLQHTDTICSDPRKDPIHPHACRCDQAPCIDHGDPEVAHETTHELESQPSKPEPQLSWQLTVLVLVLVTLAVSITADRLVEAMDGISNTISKEWAALILLPVASSIAECITAVNGSVKDQLTLSISVAIGSAIQTSLLVIPCVVILGWITHRPLALLMDPFQSLVLYIAVQTSTYVMADGKSNWLEGMILVCLYIIIAVSFWFYPGVQVPSSLSICPGP</sequence>
<feature type="transmembrane region" description="Helical" evidence="8">
    <location>
        <begin position="584"/>
        <end position="603"/>
    </location>
</feature>
<dbReference type="OrthoDB" id="1699231at2759"/>
<evidence type="ECO:0000313" key="10">
    <source>
        <dbReference type="EMBL" id="PFH53003.1"/>
    </source>
</evidence>
<protein>
    <recommendedName>
        <fullName evidence="9">Sodium/calcium exchanger membrane region domain-containing protein</fullName>
    </recommendedName>
</protein>
<keyword evidence="7 8" id="KW-0472">Membrane</keyword>
<keyword evidence="5 8" id="KW-1133">Transmembrane helix</keyword>
<evidence type="ECO:0000313" key="11">
    <source>
        <dbReference type="Proteomes" id="UP000242287"/>
    </source>
</evidence>
<keyword evidence="11" id="KW-1185">Reference proteome</keyword>
<evidence type="ECO:0000256" key="1">
    <source>
        <dbReference type="ARBA" id="ARBA00004127"/>
    </source>
</evidence>
<dbReference type="Proteomes" id="UP000242287">
    <property type="component" value="Unassembled WGS sequence"/>
</dbReference>
<evidence type="ECO:0000256" key="8">
    <source>
        <dbReference type="SAM" id="Phobius"/>
    </source>
</evidence>
<accession>A0A2A9NYP0</accession>
<dbReference type="GO" id="GO:0000329">
    <property type="term" value="C:fungal-type vacuole membrane"/>
    <property type="evidence" value="ECO:0007669"/>
    <property type="project" value="TreeGrafter"/>
</dbReference>
<feature type="transmembrane region" description="Helical" evidence="8">
    <location>
        <begin position="266"/>
        <end position="287"/>
    </location>
</feature>
<feature type="transmembrane region" description="Helical" evidence="8">
    <location>
        <begin position="190"/>
        <end position="213"/>
    </location>
</feature>
<gene>
    <name evidence="10" type="ORF">AMATHDRAFT_1728</name>
</gene>
<dbReference type="Pfam" id="PF01699">
    <property type="entry name" value="Na_Ca_ex"/>
    <property type="match status" value="2"/>
</dbReference>
<organism evidence="10 11">
    <name type="scientific">Amanita thiersii Skay4041</name>
    <dbReference type="NCBI Taxonomy" id="703135"/>
    <lineage>
        <taxon>Eukaryota</taxon>
        <taxon>Fungi</taxon>
        <taxon>Dikarya</taxon>
        <taxon>Basidiomycota</taxon>
        <taxon>Agaricomycotina</taxon>
        <taxon>Agaricomycetes</taxon>
        <taxon>Agaricomycetidae</taxon>
        <taxon>Agaricales</taxon>
        <taxon>Pluteineae</taxon>
        <taxon>Amanitaceae</taxon>
        <taxon>Amanita</taxon>
    </lineage>
</organism>
<dbReference type="AlphaFoldDB" id="A0A2A9NYP0"/>
<feature type="transmembrane region" description="Helical" evidence="8">
    <location>
        <begin position="234"/>
        <end position="254"/>
    </location>
</feature>
<name>A0A2A9NYP0_9AGAR</name>
<evidence type="ECO:0000256" key="4">
    <source>
        <dbReference type="ARBA" id="ARBA00022692"/>
    </source>
</evidence>
<evidence type="ECO:0000259" key="9">
    <source>
        <dbReference type="Pfam" id="PF01699"/>
    </source>
</evidence>
<dbReference type="PANTHER" id="PTHR31503:SF20">
    <property type="entry name" value="CA(2+)_H(+) EXCHANGER, PUTATIVE (EUROFUNG)-RELATED"/>
    <property type="match status" value="1"/>
</dbReference>
<evidence type="ECO:0000256" key="3">
    <source>
        <dbReference type="ARBA" id="ARBA00022448"/>
    </source>
</evidence>
<feature type="transmembrane region" description="Helical" evidence="8">
    <location>
        <begin position="455"/>
        <end position="473"/>
    </location>
</feature>
<reference evidence="10 11" key="1">
    <citation type="submission" date="2014-02" db="EMBL/GenBank/DDBJ databases">
        <title>Transposable element dynamics among asymbiotic and ectomycorrhizal Amanita fungi.</title>
        <authorList>
            <consortium name="DOE Joint Genome Institute"/>
            <person name="Hess J."/>
            <person name="Skrede I."/>
            <person name="Wolfe B."/>
            <person name="LaButti K."/>
            <person name="Ohm R.A."/>
            <person name="Grigoriev I.V."/>
            <person name="Pringle A."/>
        </authorList>
    </citation>
    <scope>NUCLEOTIDE SEQUENCE [LARGE SCALE GENOMIC DNA]</scope>
    <source>
        <strain evidence="10 11">SKay4041</strain>
    </source>
</reference>
<dbReference type="InterPro" id="IPR004713">
    <property type="entry name" value="CaH_exchang"/>
</dbReference>
<proteinExistence type="inferred from homology"/>
<keyword evidence="3" id="KW-0813">Transport</keyword>
<keyword evidence="4 8" id="KW-0812">Transmembrane</keyword>
<feature type="transmembrane region" description="Helical" evidence="8">
    <location>
        <begin position="524"/>
        <end position="548"/>
    </location>
</feature>
<evidence type="ECO:0000256" key="2">
    <source>
        <dbReference type="ARBA" id="ARBA00008170"/>
    </source>
</evidence>
<evidence type="ECO:0000256" key="5">
    <source>
        <dbReference type="ARBA" id="ARBA00022989"/>
    </source>
</evidence>
<dbReference type="GO" id="GO:0006874">
    <property type="term" value="P:intracellular calcium ion homeostasis"/>
    <property type="evidence" value="ECO:0007669"/>
    <property type="project" value="TreeGrafter"/>
</dbReference>
<feature type="transmembrane region" description="Helical" evidence="8">
    <location>
        <begin position="97"/>
        <end position="121"/>
    </location>
</feature>